<protein>
    <submittedName>
        <fullName evidence="2">Glycosyl transferase family 2</fullName>
    </submittedName>
</protein>
<dbReference type="AlphaFoldDB" id="A0A0P0Z0C7"/>
<dbReference type="InterPro" id="IPR001173">
    <property type="entry name" value="Glyco_trans_2-like"/>
</dbReference>
<dbReference type="EMBL" id="LC066375">
    <property type="protein sequence ID" value="BAT27343.1"/>
    <property type="molecule type" value="Genomic_DNA"/>
</dbReference>
<organism evidence="2">
    <name type="scientific">Aureimonas frigidaquae</name>
    <dbReference type="NCBI Taxonomy" id="424757"/>
    <lineage>
        <taxon>Bacteria</taxon>
        <taxon>Pseudomonadati</taxon>
        <taxon>Pseudomonadota</taxon>
        <taxon>Alphaproteobacteria</taxon>
        <taxon>Hyphomicrobiales</taxon>
        <taxon>Aurantimonadaceae</taxon>
        <taxon>Aureimonas</taxon>
    </lineage>
</organism>
<dbReference type="InterPro" id="IPR050834">
    <property type="entry name" value="Glycosyltransf_2"/>
</dbReference>
<evidence type="ECO:0000259" key="1">
    <source>
        <dbReference type="Pfam" id="PF00535"/>
    </source>
</evidence>
<proteinExistence type="predicted"/>
<dbReference type="CDD" id="cd00761">
    <property type="entry name" value="Glyco_tranf_GTA_type"/>
    <property type="match status" value="1"/>
</dbReference>
<dbReference type="RefSeq" id="WP_062228411.1">
    <property type="nucleotide sequence ID" value="NZ_BBWR01000012.1"/>
</dbReference>
<name>A0A0P0Z0C7_9HYPH</name>
<feature type="domain" description="Glycosyltransferase 2-like" evidence="1">
    <location>
        <begin position="9"/>
        <end position="170"/>
    </location>
</feature>
<dbReference type="PANTHER" id="PTHR43685:SF3">
    <property type="entry name" value="SLR2126 PROTEIN"/>
    <property type="match status" value="1"/>
</dbReference>
<dbReference type="PANTHER" id="PTHR43685">
    <property type="entry name" value="GLYCOSYLTRANSFERASE"/>
    <property type="match status" value="1"/>
</dbReference>
<reference evidence="2" key="1">
    <citation type="journal article" date="2015" name="Proc. Natl. Acad. Sci. U.S.A.">
        <title>Bacterial clade with the ribosomal RNA operon on a small plasmid rather than the chromosome.</title>
        <authorList>
            <person name="Anda M."/>
            <person name="Ohtsubo Y."/>
            <person name="Okubo T."/>
            <person name="Sugawara M."/>
            <person name="Nagata Y."/>
            <person name="Tsuda M."/>
            <person name="Minamisawa K."/>
            <person name="Mitsui H."/>
        </authorList>
    </citation>
    <scope>NUCLEOTIDE SEQUENCE</scope>
    <source>
        <strain evidence="2">JCM 14755</strain>
    </source>
</reference>
<keyword evidence="2" id="KW-0808">Transferase</keyword>
<evidence type="ECO:0000313" key="2">
    <source>
        <dbReference type="EMBL" id="BAT27343.1"/>
    </source>
</evidence>
<dbReference type="OrthoDB" id="114108at2"/>
<dbReference type="InterPro" id="IPR029044">
    <property type="entry name" value="Nucleotide-diphossugar_trans"/>
</dbReference>
<dbReference type="Gene3D" id="3.90.550.10">
    <property type="entry name" value="Spore Coat Polysaccharide Biosynthesis Protein SpsA, Chain A"/>
    <property type="match status" value="1"/>
</dbReference>
<dbReference type="Pfam" id="PF00535">
    <property type="entry name" value="Glycos_transf_2"/>
    <property type="match status" value="1"/>
</dbReference>
<accession>A0A0P0Z0C7</accession>
<dbReference type="GO" id="GO:0016740">
    <property type="term" value="F:transferase activity"/>
    <property type="evidence" value="ECO:0007669"/>
    <property type="project" value="UniProtKB-KW"/>
</dbReference>
<dbReference type="SUPFAM" id="SSF53448">
    <property type="entry name" value="Nucleotide-diphospho-sugar transferases"/>
    <property type="match status" value="1"/>
</dbReference>
<sequence>MPSGDMSISLVVSSRNRADGLSVCLDAVAQAAQRADGLDLELVFVDNGSTDATPQIVEAFAATAPLSVRLLREPRPGLSVARNTGLAAARGNLLAFTDDDCALAPEYFTRVAAAFRNDAEPILRGGRVELGDARDLPVTIKTDAEPARLDRTLHPGGFVHGCNMAFPRTIPERIGGFDERFGAGARFRSGEDTDYIHRVFKAGMGVAYEPAMLVHHFHGRRRPEDVHRLHAGYAFGNGALYAKYMFDRGSNMRGMLRWDLRMAARELFTGQTLSPGLGLTWRATVRDSLSGMMSYWLNRPQAG</sequence>